<evidence type="ECO:0000256" key="6">
    <source>
        <dbReference type="RuleBase" id="RU000661"/>
    </source>
</evidence>
<evidence type="ECO:0000256" key="2">
    <source>
        <dbReference type="ARBA" id="ARBA00022980"/>
    </source>
</evidence>
<dbReference type="AlphaFoldDB" id="A0A1F5G1N8"/>
<organism evidence="7 8">
    <name type="scientific">Candidatus Curtissbacteria bacterium RBG_16_39_7</name>
    <dbReference type="NCBI Taxonomy" id="1797707"/>
    <lineage>
        <taxon>Bacteria</taxon>
        <taxon>Candidatus Curtissiibacteriota</taxon>
    </lineage>
</organism>
<protein>
    <recommendedName>
        <fullName evidence="4 6">50S ribosomal protein L17</fullName>
    </recommendedName>
</protein>
<dbReference type="HAMAP" id="MF_01368">
    <property type="entry name" value="Ribosomal_bL17"/>
    <property type="match status" value="1"/>
</dbReference>
<accession>A0A1F5G1N8</accession>
<dbReference type="NCBIfam" id="TIGR00059">
    <property type="entry name" value="L17"/>
    <property type="match status" value="1"/>
</dbReference>
<dbReference type="Gene3D" id="3.90.1030.10">
    <property type="entry name" value="Ribosomal protein L17"/>
    <property type="match status" value="1"/>
</dbReference>
<proteinExistence type="inferred from homology"/>
<name>A0A1F5G1N8_9BACT</name>
<dbReference type="GO" id="GO:0006412">
    <property type="term" value="P:translation"/>
    <property type="evidence" value="ECO:0007669"/>
    <property type="project" value="InterPro"/>
</dbReference>
<dbReference type="InterPro" id="IPR000456">
    <property type="entry name" value="Ribosomal_bL17"/>
</dbReference>
<evidence type="ECO:0000256" key="4">
    <source>
        <dbReference type="ARBA" id="ARBA00035494"/>
    </source>
</evidence>
<dbReference type="PANTHER" id="PTHR14413">
    <property type="entry name" value="RIBOSOMAL PROTEIN L17"/>
    <property type="match status" value="1"/>
</dbReference>
<dbReference type="SUPFAM" id="SSF64263">
    <property type="entry name" value="Prokaryotic ribosomal protein L17"/>
    <property type="match status" value="1"/>
</dbReference>
<dbReference type="GO" id="GO:0022625">
    <property type="term" value="C:cytosolic large ribosomal subunit"/>
    <property type="evidence" value="ECO:0007669"/>
    <property type="project" value="TreeGrafter"/>
</dbReference>
<keyword evidence="2 5" id="KW-0689">Ribosomal protein</keyword>
<dbReference type="InterPro" id="IPR036373">
    <property type="entry name" value="Ribosomal_bL17_sf"/>
</dbReference>
<gene>
    <name evidence="7" type="ORF">A2Z23_01590</name>
</gene>
<feature type="non-terminal residue" evidence="7">
    <location>
        <position position="117"/>
    </location>
</feature>
<evidence type="ECO:0000256" key="1">
    <source>
        <dbReference type="ARBA" id="ARBA00008777"/>
    </source>
</evidence>
<evidence type="ECO:0000313" key="7">
    <source>
        <dbReference type="EMBL" id="OGD85745.1"/>
    </source>
</evidence>
<comment type="caution">
    <text evidence="7">The sequence shown here is derived from an EMBL/GenBank/DDBJ whole genome shotgun (WGS) entry which is preliminary data.</text>
</comment>
<evidence type="ECO:0000313" key="8">
    <source>
        <dbReference type="Proteomes" id="UP000176628"/>
    </source>
</evidence>
<dbReference type="GO" id="GO:0003735">
    <property type="term" value="F:structural constituent of ribosome"/>
    <property type="evidence" value="ECO:0007669"/>
    <property type="project" value="InterPro"/>
</dbReference>
<reference evidence="7 8" key="1">
    <citation type="journal article" date="2016" name="Nat. Commun.">
        <title>Thousands of microbial genomes shed light on interconnected biogeochemical processes in an aquifer system.</title>
        <authorList>
            <person name="Anantharaman K."/>
            <person name="Brown C.T."/>
            <person name="Hug L.A."/>
            <person name="Sharon I."/>
            <person name="Castelle C.J."/>
            <person name="Probst A.J."/>
            <person name="Thomas B.C."/>
            <person name="Singh A."/>
            <person name="Wilkins M.J."/>
            <person name="Karaoz U."/>
            <person name="Brodie E.L."/>
            <person name="Williams K.H."/>
            <person name="Hubbard S.S."/>
            <person name="Banfield J.F."/>
        </authorList>
    </citation>
    <scope>NUCLEOTIDE SEQUENCE [LARGE SCALE GENOMIC DNA]</scope>
</reference>
<keyword evidence="3 5" id="KW-0687">Ribonucleoprotein</keyword>
<dbReference type="EMBL" id="MFAV01000046">
    <property type="protein sequence ID" value="OGD85745.1"/>
    <property type="molecule type" value="Genomic_DNA"/>
</dbReference>
<sequence length="117" mass="13035">MKKLKLSRSKGARKALIRNLATPLILEGKIKTTLAKAKAVRPFVERLVVIAKKGNLTARRRVTMLLPDKKAGKKLFSDLVPKLVSRNSGFLRIVNLGLRRGDSAKMVLLEFITSVKE</sequence>
<comment type="similarity">
    <text evidence="1 5">Belongs to the bacterial ribosomal protein bL17 family.</text>
</comment>
<dbReference type="PANTHER" id="PTHR14413:SF16">
    <property type="entry name" value="LARGE RIBOSOMAL SUBUNIT PROTEIN BL17M"/>
    <property type="match status" value="1"/>
</dbReference>
<dbReference type="Proteomes" id="UP000176628">
    <property type="component" value="Unassembled WGS sequence"/>
</dbReference>
<evidence type="ECO:0000256" key="5">
    <source>
        <dbReference type="RuleBase" id="RU000660"/>
    </source>
</evidence>
<evidence type="ECO:0000256" key="3">
    <source>
        <dbReference type="ARBA" id="ARBA00023274"/>
    </source>
</evidence>
<dbReference type="Pfam" id="PF01196">
    <property type="entry name" value="Ribosomal_L17"/>
    <property type="match status" value="1"/>
</dbReference>